<comment type="subcellular location">
    <subcellularLocation>
        <location evidence="5">Cytoplasm</location>
        <location evidence="5">Cytoskeleton</location>
        <location evidence="5">Microtubule organizing center</location>
    </subcellularLocation>
</comment>
<feature type="non-terminal residue" evidence="8">
    <location>
        <position position="1"/>
    </location>
</feature>
<evidence type="ECO:0000313" key="8">
    <source>
        <dbReference type="EMBL" id="JAC14173.1"/>
    </source>
</evidence>
<dbReference type="AlphaFoldDB" id="A0A023EYF8"/>
<dbReference type="PANTHER" id="PTHR19302">
    <property type="entry name" value="GAMMA TUBULIN COMPLEX PROTEIN"/>
    <property type="match status" value="1"/>
</dbReference>
<dbReference type="GO" id="GO:0000922">
    <property type="term" value="C:spindle pole"/>
    <property type="evidence" value="ECO:0007669"/>
    <property type="project" value="InterPro"/>
</dbReference>
<sequence>WSSVRPHLHSDFVESSLSESTMSTFNIPTASQENQLLSDLIACFLGGNSYYIQAEPLSNKNAIRTFKILEGLDVKLQHLAEKCLKLAEYYSQLCRFVEDNRLLSVGRVNQALASALGMTLLEYKNFILQVENLHLEHGLNLHELWFQIQDVLQTLSLLSNIALDISRKQLRGGATLTYLIEQIFSYSETAKEGEMIKYLTKKAAEPYMHSVKEWIFNGIIFDPFDEFMISEKLKSSFKECQTLEYWEKRYQIRKSYMPSFLEPVANEILKSGVYLNVIRENKLSSGKAKLAPIEELKFSWKKSKYIDVIRKAYTHSSSHLLNYMMDEFQLWNRFTFMKKYFLLQQGDFIVQVLDLCNEELSKVILEVVPSRLETLVDMAIKGVECSIRDDLTVALQPQDLWHQISKILSVSSTLEQKKESLNLTLTGYESFTLNMNCQWPVSLIFNARIISCYQMLFRLLFYTKHIEQLLFKVWIIDQGLRKYSLHKKKQYSVIFSLRHKMIYFIQNMQYYMMEEAIEPNWIEFQQQIKQLQQPIPENLKSSHFELSNSKICSIDDLLDVHKKFLDKCFNDCLLSNSTLFPIFMSLLSVCKEFVTRVIEHEDHIVNMLISDEDRFSKTILDIEKRFQEQYVHFLTTIAEFAPSDVEATKILEILNRANFNFYFNSQLDNNFLI</sequence>
<dbReference type="GO" id="GO:0000278">
    <property type="term" value="P:mitotic cell cycle"/>
    <property type="evidence" value="ECO:0007669"/>
    <property type="project" value="TreeGrafter"/>
</dbReference>
<comment type="similarity">
    <text evidence="1 5">Belongs to the TUBGCP family.</text>
</comment>
<keyword evidence="2 5" id="KW-0963">Cytoplasm</keyword>
<dbReference type="InterPro" id="IPR040457">
    <property type="entry name" value="GCP_C"/>
</dbReference>
<evidence type="ECO:0000256" key="2">
    <source>
        <dbReference type="ARBA" id="ARBA00022490"/>
    </source>
</evidence>
<dbReference type="GO" id="GO:0031122">
    <property type="term" value="P:cytoplasmic microtubule organization"/>
    <property type="evidence" value="ECO:0007669"/>
    <property type="project" value="TreeGrafter"/>
</dbReference>
<dbReference type="GO" id="GO:0051225">
    <property type="term" value="P:spindle assembly"/>
    <property type="evidence" value="ECO:0007669"/>
    <property type="project" value="TreeGrafter"/>
</dbReference>
<name>A0A023EYF8_TRIIF</name>
<feature type="domain" description="Gamma tubulin complex component protein N-terminal" evidence="7">
    <location>
        <begin position="37"/>
        <end position="327"/>
    </location>
</feature>
<dbReference type="GO" id="GO:0051321">
    <property type="term" value="P:meiotic cell cycle"/>
    <property type="evidence" value="ECO:0007669"/>
    <property type="project" value="TreeGrafter"/>
</dbReference>
<dbReference type="Pfam" id="PF17681">
    <property type="entry name" value="GCP_N_terminal"/>
    <property type="match status" value="1"/>
</dbReference>
<dbReference type="Pfam" id="PF04130">
    <property type="entry name" value="GCP_C_terminal"/>
    <property type="match status" value="1"/>
</dbReference>
<evidence type="ECO:0000259" key="6">
    <source>
        <dbReference type="Pfam" id="PF04130"/>
    </source>
</evidence>
<dbReference type="GO" id="GO:0007020">
    <property type="term" value="P:microtubule nucleation"/>
    <property type="evidence" value="ECO:0007669"/>
    <property type="project" value="InterPro"/>
</dbReference>
<dbReference type="GO" id="GO:0051011">
    <property type="term" value="F:microtubule minus-end binding"/>
    <property type="evidence" value="ECO:0007669"/>
    <property type="project" value="TreeGrafter"/>
</dbReference>
<evidence type="ECO:0000256" key="4">
    <source>
        <dbReference type="ARBA" id="ARBA00023212"/>
    </source>
</evidence>
<dbReference type="PANTHER" id="PTHR19302:SF13">
    <property type="entry name" value="GAMMA-TUBULIN COMPLEX COMPONENT 2"/>
    <property type="match status" value="1"/>
</dbReference>
<proteinExistence type="evidence at transcript level"/>
<organism evidence="8">
    <name type="scientific">Triatoma infestans</name>
    <name type="common">Assassin bug</name>
    <dbReference type="NCBI Taxonomy" id="30076"/>
    <lineage>
        <taxon>Eukaryota</taxon>
        <taxon>Metazoa</taxon>
        <taxon>Ecdysozoa</taxon>
        <taxon>Arthropoda</taxon>
        <taxon>Hexapoda</taxon>
        <taxon>Insecta</taxon>
        <taxon>Pterygota</taxon>
        <taxon>Neoptera</taxon>
        <taxon>Paraneoptera</taxon>
        <taxon>Hemiptera</taxon>
        <taxon>Heteroptera</taxon>
        <taxon>Panheteroptera</taxon>
        <taxon>Cimicomorpha</taxon>
        <taxon>Reduviidae</taxon>
        <taxon>Triatominae</taxon>
        <taxon>Triatoma</taxon>
    </lineage>
</organism>
<dbReference type="GO" id="GO:0000930">
    <property type="term" value="C:gamma-tubulin complex"/>
    <property type="evidence" value="ECO:0007669"/>
    <property type="project" value="TreeGrafter"/>
</dbReference>
<accession>A0A023EYF8</accession>
<dbReference type="InterPro" id="IPR041470">
    <property type="entry name" value="GCP_N"/>
</dbReference>
<evidence type="ECO:0000256" key="5">
    <source>
        <dbReference type="RuleBase" id="RU363050"/>
    </source>
</evidence>
<dbReference type="InterPro" id="IPR007259">
    <property type="entry name" value="GCP"/>
</dbReference>
<evidence type="ECO:0000259" key="7">
    <source>
        <dbReference type="Pfam" id="PF17681"/>
    </source>
</evidence>
<keyword evidence="4 5" id="KW-0206">Cytoskeleton</keyword>
<dbReference type="InterPro" id="IPR042241">
    <property type="entry name" value="GCP_C_sf"/>
</dbReference>
<dbReference type="GO" id="GO:0005874">
    <property type="term" value="C:microtubule"/>
    <property type="evidence" value="ECO:0007669"/>
    <property type="project" value="UniProtKB-KW"/>
</dbReference>
<dbReference type="GO" id="GO:0043015">
    <property type="term" value="F:gamma-tubulin binding"/>
    <property type="evidence" value="ECO:0007669"/>
    <property type="project" value="InterPro"/>
</dbReference>
<dbReference type="Gene3D" id="1.20.120.1900">
    <property type="entry name" value="Gamma-tubulin complex, C-terminal domain"/>
    <property type="match status" value="1"/>
</dbReference>
<reference evidence="8" key="1">
    <citation type="journal article" date="2014" name="PLoS Negl. Trop. Dis.">
        <title>An updated insight into the Sialotranscriptome of Triatoma infestans: developmental stage and geographic variations.</title>
        <authorList>
            <person name="Schwarz A."/>
            <person name="Medrano-Mercado N."/>
            <person name="Schaub G.A."/>
            <person name="Struchiner C.J."/>
            <person name="Bargues M.D."/>
            <person name="Levy M.Z."/>
            <person name="Ribeiro J.M."/>
        </authorList>
    </citation>
    <scope>NUCLEOTIDE SEQUENCE</scope>
    <source>
        <strain evidence="8">Chile</strain>
        <tissue evidence="8">Salivary glands</tissue>
    </source>
</reference>
<feature type="domain" description="Gamma tubulin complex component C-terminal" evidence="6">
    <location>
        <begin position="330"/>
        <end position="663"/>
    </location>
</feature>
<dbReference type="EMBL" id="GBBI01004539">
    <property type="protein sequence ID" value="JAC14173.1"/>
    <property type="molecule type" value="mRNA"/>
</dbReference>
<protein>
    <recommendedName>
        <fullName evidence="5">Gamma-tubulin complex component</fullName>
    </recommendedName>
</protein>
<evidence type="ECO:0000256" key="1">
    <source>
        <dbReference type="ARBA" id="ARBA00010337"/>
    </source>
</evidence>
<evidence type="ECO:0000256" key="3">
    <source>
        <dbReference type="ARBA" id="ARBA00022701"/>
    </source>
</evidence>
<keyword evidence="3 5" id="KW-0493">Microtubule</keyword>